<sequence>MIKRAVVIGSIVVALGLAGLQASGASRVEALGDWVESHFDFRLPAWAPKPLEPRGNPTTAAKVELGRYLFYDTRLSRDGSMSCASCHEQARAFTDGRATSPGVTGEHTKRNSMSLVNSAYFPVMTWSNPLLHSFEQQALVPLTGTEPVELGLSGREDEMIARLKAEPVYPALFRKAFPREKGEISLATVTRALGAFQRSIVSFRSPYDRYRYEGDVDAVSDSVLRGEALFFSEKLECHHCHNGLNLSDSERHARNRLGAFAFHNTGLYNLDGKGAYPPDNQGIKEITGRAEDMGRFRTPSLRNVAVTAPYFHDGSAATLDEVIDHYAAGGRTLKEGPNKGEGRLNPLKSSFVPGFSLTEKEREDLKAFLRAQTDEEVLRDPRFSNPWPKP</sequence>
<dbReference type="PIRSF" id="PIRSF000294">
    <property type="entry name" value="Cytochrome-c_peroxidase"/>
    <property type="match status" value="1"/>
</dbReference>
<protein>
    <submittedName>
        <fullName evidence="12">Methylamine utilization protein mauG</fullName>
    </submittedName>
</protein>
<accession>A0A3G9G7J3</accession>
<dbReference type="SUPFAM" id="SSF46626">
    <property type="entry name" value="Cytochrome c"/>
    <property type="match status" value="2"/>
</dbReference>
<proteinExistence type="predicted"/>
<name>A0A3G9G7J3_9CAUL</name>
<dbReference type="EMBL" id="AP018827">
    <property type="protein sequence ID" value="BBF80239.1"/>
    <property type="molecule type" value="Genomic_DNA"/>
</dbReference>
<feature type="binding site" description="axial binding residue" evidence="9">
    <location>
        <position position="241"/>
    </location>
    <ligand>
        <name>heme c</name>
        <dbReference type="ChEBI" id="CHEBI:61717"/>
        <label>2</label>
    </ligand>
    <ligandPart>
        <name>Fe</name>
        <dbReference type="ChEBI" id="CHEBI:18248"/>
    </ligandPart>
</feature>
<dbReference type="GO" id="GO:0046872">
    <property type="term" value="F:metal ion binding"/>
    <property type="evidence" value="ECO:0007669"/>
    <property type="project" value="UniProtKB-KW"/>
</dbReference>
<feature type="binding site" description="covalent" evidence="8">
    <location>
        <position position="237"/>
    </location>
    <ligand>
        <name>heme c</name>
        <dbReference type="ChEBI" id="CHEBI:61717"/>
        <label>2</label>
    </ligand>
</feature>
<feature type="signal peptide" evidence="10">
    <location>
        <begin position="1"/>
        <end position="24"/>
    </location>
</feature>
<gene>
    <name evidence="12" type="ORF">EM6_0817</name>
</gene>
<evidence type="ECO:0000256" key="4">
    <source>
        <dbReference type="ARBA" id="ARBA00022729"/>
    </source>
</evidence>
<evidence type="ECO:0000256" key="5">
    <source>
        <dbReference type="ARBA" id="ARBA00022764"/>
    </source>
</evidence>
<dbReference type="GO" id="GO:0009055">
    <property type="term" value="F:electron transfer activity"/>
    <property type="evidence" value="ECO:0007669"/>
    <property type="project" value="InterPro"/>
</dbReference>
<reference evidence="13" key="2">
    <citation type="journal article" date="2017" name="Plant Physiol. Biochem.">
        <title>Differential oxidative and antioxidative response of duckweed Lemna minor toward plant growth promoting/inhibiting bacteria.</title>
        <authorList>
            <person name="Ishizawa H."/>
            <person name="Kuroda M."/>
            <person name="Morikawa M."/>
            <person name="Ike M."/>
        </authorList>
    </citation>
    <scope>NUCLEOTIDE SEQUENCE [LARGE SCALE GENOMIC DNA]</scope>
    <source>
        <strain evidence="13">M6</strain>
    </source>
</reference>
<comment type="subcellular location">
    <subcellularLocation>
        <location evidence="1">Periplasm</location>
    </subcellularLocation>
</comment>
<dbReference type="InterPro" id="IPR004852">
    <property type="entry name" value="Di-haem_cyt_c_peroxidsae"/>
</dbReference>
<organism evidence="12 13">
    <name type="scientific">Asticcacaulis excentricus</name>
    <dbReference type="NCBI Taxonomy" id="78587"/>
    <lineage>
        <taxon>Bacteria</taxon>
        <taxon>Pseudomonadati</taxon>
        <taxon>Pseudomonadota</taxon>
        <taxon>Alphaproteobacteria</taxon>
        <taxon>Caulobacterales</taxon>
        <taxon>Caulobacteraceae</taxon>
        <taxon>Asticcacaulis</taxon>
    </lineage>
</organism>
<dbReference type="GO" id="GO:0004130">
    <property type="term" value="F:cytochrome-c peroxidase activity"/>
    <property type="evidence" value="ECO:0007669"/>
    <property type="project" value="TreeGrafter"/>
</dbReference>
<dbReference type="RefSeq" id="WP_126420462.1">
    <property type="nucleotide sequence ID" value="NZ_AP018827.1"/>
</dbReference>
<keyword evidence="5" id="KW-0574">Periplasm</keyword>
<keyword evidence="3 9" id="KW-0479">Metal-binding</keyword>
<dbReference type="InterPro" id="IPR009056">
    <property type="entry name" value="Cyt_c-like_dom"/>
</dbReference>
<comment type="PTM">
    <text evidence="8">Binds 2 heme groups per subunit.</text>
</comment>
<dbReference type="InterPro" id="IPR026259">
    <property type="entry name" value="MauG/Cytc_peroxidase"/>
</dbReference>
<dbReference type="GO" id="GO:0042597">
    <property type="term" value="C:periplasmic space"/>
    <property type="evidence" value="ECO:0007669"/>
    <property type="project" value="UniProtKB-SubCell"/>
</dbReference>
<keyword evidence="7 9" id="KW-0408">Iron</keyword>
<dbReference type="GO" id="GO:0020037">
    <property type="term" value="F:heme binding"/>
    <property type="evidence" value="ECO:0007669"/>
    <property type="project" value="InterPro"/>
</dbReference>
<dbReference type="NCBIfam" id="TIGR04039">
    <property type="entry name" value="MXAN_0977_Heme2"/>
    <property type="match status" value="1"/>
</dbReference>
<keyword evidence="4 10" id="KW-0732">Signal</keyword>
<dbReference type="OrthoDB" id="9805202at2"/>
<evidence type="ECO:0000313" key="13">
    <source>
        <dbReference type="Proteomes" id="UP000278756"/>
    </source>
</evidence>
<dbReference type="InterPro" id="IPR036909">
    <property type="entry name" value="Cyt_c-like_dom_sf"/>
</dbReference>
<feature type="binding site" description="axial binding residue" evidence="9">
    <location>
        <position position="87"/>
    </location>
    <ligand>
        <name>heme c</name>
        <dbReference type="ChEBI" id="CHEBI:61717"/>
        <label>1</label>
    </ligand>
    <ligandPart>
        <name>Fe</name>
        <dbReference type="ChEBI" id="CHEBI:18248"/>
    </ligandPart>
</feature>
<evidence type="ECO:0000313" key="12">
    <source>
        <dbReference type="EMBL" id="BBF80239.1"/>
    </source>
</evidence>
<evidence type="ECO:0000256" key="6">
    <source>
        <dbReference type="ARBA" id="ARBA00023002"/>
    </source>
</evidence>
<dbReference type="InterPro" id="IPR023929">
    <property type="entry name" value="MbnH-like"/>
</dbReference>
<keyword evidence="2 8" id="KW-0349">Heme</keyword>
<comment type="cofactor">
    <cofactor evidence="8">
        <name>heme</name>
        <dbReference type="ChEBI" id="CHEBI:30413"/>
    </cofactor>
    <text evidence="8">Binds 2 heme groups.</text>
</comment>
<dbReference type="AlphaFoldDB" id="A0A3G9G7J3"/>
<evidence type="ECO:0000256" key="8">
    <source>
        <dbReference type="PIRSR" id="PIRSR000294-1"/>
    </source>
</evidence>
<feature type="domain" description="Cytochrome c" evidence="11">
    <location>
        <begin position="61"/>
        <end position="197"/>
    </location>
</feature>
<evidence type="ECO:0000256" key="1">
    <source>
        <dbReference type="ARBA" id="ARBA00004418"/>
    </source>
</evidence>
<evidence type="ECO:0000256" key="9">
    <source>
        <dbReference type="PIRSR" id="PIRSR000294-2"/>
    </source>
</evidence>
<dbReference type="Proteomes" id="UP000278756">
    <property type="component" value="Chromosome 1"/>
</dbReference>
<dbReference type="Gene3D" id="1.10.760.10">
    <property type="entry name" value="Cytochrome c-like domain"/>
    <property type="match status" value="2"/>
</dbReference>
<feature type="chain" id="PRO_5018000279" evidence="10">
    <location>
        <begin position="25"/>
        <end position="390"/>
    </location>
</feature>
<evidence type="ECO:0000256" key="10">
    <source>
        <dbReference type="SAM" id="SignalP"/>
    </source>
</evidence>
<feature type="binding site" description="covalent" evidence="8">
    <location>
        <position position="86"/>
    </location>
    <ligand>
        <name>heme c</name>
        <dbReference type="ChEBI" id="CHEBI:61717"/>
        <label>1</label>
    </ligand>
</feature>
<evidence type="ECO:0000256" key="3">
    <source>
        <dbReference type="ARBA" id="ARBA00022723"/>
    </source>
</evidence>
<evidence type="ECO:0000256" key="2">
    <source>
        <dbReference type="ARBA" id="ARBA00022617"/>
    </source>
</evidence>
<evidence type="ECO:0000256" key="7">
    <source>
        <dbReference type="ARBA" id="ARBA00023004"/>
    </source>
</evidence>
<dbReference type="Pfam" id="PF03150">
    <property type="entry name" value="CCP_MauG"/>
    <property type="match status" value="1"/>
</dbReference>
<reference evidence="13" key="1">
    <citation type="journal article" date="2017" name="Biotechnol. Biofuels">
        <title>Evaluation of environmental bacterial communities as a factor affecting the growth of duckweed Lemna minor.</title>
        <authorList>
            <person name="Ishizawa H."/>
            <person name="Kuroda M."/>
            <person name="Morikawa M."/>
            <person name="Ike M."/>
        </authorList>
    </citation>
    <scope>NUCLEOTIDE SEQUENCE [LARGE SCALE GENOMIC DNA]</scope>
    <source>
        <strain evidence="13">M6</strain>
    </source>
</reference>
<feature type="domain" description="Cytochrome c" evidence="11">
    <location>
        <begin position="221"/>
        <end position="373"/>
    </location>
</feature>
<dbReference type="PANTHER" id="PTHR30600:SF14">
    <property type="entry name" value="CYTOCHROME C PEROXIDASE"/>
    <property type="match status" value="1"/>
</dbReference>
<dbReference type="PANTHER" id="PTHR30600">
    <property type="entry name" value="CYTOCHROME C PEROXIDASE-RELATED"/>
    <property type="match status" value="1"/>
</dbReference>
<dbReference type="InterPro" id="IPR051395">
    <property type="entry name" value="Cytochrome_c_Peroxidase/MauG"/>
</dbReference>
<feature type="binding site" description="covalent" evidence="8">
    <location>
        <position position="83"/>
    </location>
    <ligand>
        <name>heme c</name>
        <dbReference type="ChEBI" id="CHEBI:61717"/>
        <label>1</label>
    </ligand>
</feature>
<dbReference type="PROSITE" id="PS51007">
    <property type="entry name" value="CYTC"/>
    <property type="match status" value="2"/>
</dbReference>
<keyword evidence="6" id="KW-0560">Oxidoreductase</keyword>
<evidence type="ECO:0000259" key="11">
    <source>
        <dbReference type="PROSITE" id="PS51007"/>
    </source>
</evidence>
<feature type="binding site" description="covalent" evidence="8">
    <location>
        <position position="240"/>
    </location>
    <ligand>
        <name>heme c</name>
        <dbReference type="ChEBI" id="CHEBI:61717"/>
        <label>2</label>
    </ligand>
</feature>